<accession>A0ACB7Z1A0</accession>
<proteinExistence type="predicted"/>
<dbReference type="Proteomes" id="UP000828048">
    <property type="component" value="Chromosome 4"/>
</dbReference>
<evidence type="ECO:0000313" key="2">
    <source>
        <dbReference type="Proteomes" id="UP000828048"/>
    </source>
</evidence>
<evidence type="ECO:0000313" key="1">
    <source>
        <dbReference type="EMBL" id="KAH7859366.1"/>
    </source>
</evidence>
<sequence length="599" mass="68326">MADEVVVLSTWPSMFGMRVKIALAEKGVEYEYKEEDLANKSPFLLKMNPVHKKIPVLIHNGKPMCESLIIVQYIDEVWKDKNQLLPSDAYKRAQARFWADYVDKKMYDAGRKICRTKGEEQEVAKKEFIDILKVLEGALGDKPYFGGEEFGFVDVALIPFYSWFYAYETSGNFSIEAECPKLIAWAKRCMEREMSPFFKLRRRKTAAIAVLDAILLQSHQALLQNFYITVDQLREFEGKKLVSAAKEGLKLEESEDEKKKQKSLKEKFEGAATTPSAASDILQLNPDPKLHINTNPPPTKLVIAIGILSSTKMGGEEIVLLNSWFSPFGARVRIALAEKGITEYELKEEDLFDKSPLLLELNPVHKKVPVFVHNGKTICESLTIVQYIDEVWKGKSPLVPSDPYRRSVARFWADFIDKKVYDTMKRITRTKGEDQERAKEELLEIFKLLEGELGDKSYFGGDEFGLVDIALVPFYSRFYAVETIGKFSIEAECPKLVAWAQRCMEKESVFNSLPDSKKVYEFVLSETYFVRSLQEISPIPAFLKRREKPDKRRPSYTNVLKLPPATWPSAKVEGAWKASVLGFVAVSSAASFFRLMMSC</sequence>
<organism evidence="1 2">
    <name type="scientific">Vaccinium darrowii</name>
    <dbReference type="NCBI Taxonomy" id="229202"/>
    <lineage>
        <taxon>Eukaryota</taxon>
        <taxon>Viridiplantae</taxon>
        <taxon>Streptophyta</taxon>
        <taxon>Embryophyta</taxon>
        <taxon>Tracheophyta</taxon>
        <taxon>Spermatophyta</taxon>
        <taxon>Magnoliopsida</taxon>
        <taxon>eudicotyledons</taxon>
        <taxon>Gunneridae</taxon>
        <taxon>Pentapetalae</taxon>
        <taxon>asterids</taxon>
        <taxon>Ericales</taxon>
        <taxon>Ericaceae</taxon>
        <taxon>Vaccinioideae</taxon>
        <taxon>Vaccinieae</taxon>
        <taxon>Vaccinium</taxon>
    </lineage>
</organism>
<reference evidence="1 2" key="1">
    <citation type="journal article" date="2021" name="Hortic Res">
        <title>High-quality reference genome and annotation aids understanding of berry development for evergreen blueberry (Vaccinium darrowii).</title>
        <authorList>
            <person name="Yu J."/>
            <person name="Hulse-Kemp A.M."/>
            <person name="Babiker E."/>
            <person name="Staton M."/>
        </authorList>
    </citation>
    <scope>NUCLEOTIDE SEQUENCE [LARGE SCALE GENOMIC DNA]</scope>
    <source>
        <strain evidence="2">cv. NJ 8807/NJ 8810</strain>
        <tissue evidence="1">Young leaf</tissue>
    </source>
</reference>
<keyword evidence="2" id="KW-1185">Reference proteome</keyword>
<dbReference type="EMBL" id="CM037154">
    <property type="protein sequence ID" value="KAH7859366.1"/>
    <property type="molecule type" value="Genomic_DNA"/>
</dbReference>
<protein>
    <submittedName>
        <fullName evidence="1">Uncharacterized protein</fullName>
    </submittedName>
</protein>
<name>A0ACB7Z1A0_9ERIC</name>
<gene>
    <name evidence="1" type="ORF">Vadar_000123</name>
</gene>
<comment type="caution">
    <text evidence="1">The sequence shown here is derived from an EMBL/GenBank/DDBJ whole genome shotgun (WGS) entry which is preliminary data.</text>
</comment>